<evidence type="ECO:0000256" key="1">
    <source>
        <dbReference type="SAM" id="Coils"/>
    </source>
</evidence>
<proteinExistence type="predicted"/>
<dbReference type="EMBL" id="LYBM01000029">
    <property type="protein sequence ID" value="ODA31823.1"/>
    <property type="molecule type" value="Genomic_DNA"/>
</dbReference>
<reference evidence="3 4" key="1">
    <citation type="submission" date="2016-05" db="EMBL/GenBank/DDBJ databases">
        <title>Genomic Taxonomy of the Vibrionaceae.</title>
        <authorList>
            <person name="Gomez-Gil B."/>
            <person name="Enciso-Ibarra J."/>
        </authorList>
    </citation>
    <scope>NUCLEOTIDE SEQUENCE [LARGE SCALE GENOMIC DNA]</scope>
    <source>
        <strain evidence="3 4">CAIM 1920</strain>
    </source>
</reference>
<keyword evidence="2" id="KW-0732">Signal</keyword>
<dbReference type="RefSeq" id="WP_068903733.1">
    <property type="nucleotide sequence ID" value="NZ_JBHUIF010000004.1"/>
</dbReference>
<evidence type="ECO:0000313" key="4">
    <source>
        <dbReference type="Proteomes" id="UP000094936"/>
    </source>
</evidence>
<feature type="coiled-coil region" evidence="1">
    <location>
        <begin position="341"/>
        <end position="375"/>
    </location>
</feature>
<evidence type="ECO:0000256" key="2">
    <source>
        <dbReference type="SAM" id="SignalP"/>
    </source>
</evidence>
<dbReference type="OrthoDB" id="5901624at2"/>
<dbReference type="PROSITE" id="PS51257">
    <property type="entry name" value="PROKAR_LIPOPROTEIN"/>
    <property type="match status" value="1"/>
</dbReference>
<comment type="caution">
    <text evidence="3">The sequence shown here is derived from an EMBL/GenBank/DDBJ whole genome shotgun (WGS) entry which is preliminary data.</text>
</comment>
<accession>A0A1C3EF25</accession>
<organism evidence="3 4">
    <name type="scientific">Veronia pacifica</name>
    <dbReference type="NCBI Taxonomy" id="1080227"/>
    <lineage>
        <taxon>Bacteria</taxon>
        <taxon>Pseudomonadati</taxon>
        <taxon>Pseudomonadota</taxon>
        <taxon>Gammaproteobacteria</taxon>
        <taxon>Vibrionales</taxon>
        <taxon>Vibrionaceae</taxon>
        <taxon>Veronia</taxon>
    </lineage>
</organism>
<keyword evidence="4" id="KW-1185">Reference proteome</keyword>
<feature type="chain" id="PRO_5008673040" description="DNA repair protein" evidence="2">
    <location>
        <begin position="23"/>
        <end position="376"/>
    </location>
</feature>
<dbReference type="Proteomes" id="UP000094936">
    <property type="component" value="Unassembled WGS sequence"/>
</dbReference>
<feature type="signal peptide" evidence="2">
    <location>
        <begin position="1"/>
        <end position="22"/>
    </location>
</feature>
<dbReference type="STRING" id="1080227.A8L45_15130"/>
<name>A0A1C3EF25_9GAMM</name>
<protein>
    <recommendedName>
        <fullName evidence="5">DNA repair protein</fullName>
    </recommendedName>
</protein>
<evidence type="ECO:0008006" key="5">
    <source>
        <dbReference type="Google" id="ProtNLM"/>
    </source>
</evidence>
<evidence type="ECO:0000313" key="3">
    <source>
        <dbReference type="EMBL" id="ODA31823.1"/>
    </source>
</evidence>
<keyword evidence="1" id="KW-0175">Coiled coil</keyword>
<gene>
    <name evidence="3" type="ORF">A8L45_15130</name>
</gene>
<dbReference type="AlphaFoldDB" id="A0A1C3EF25"/>
<sequence>MMRNIKCSALCMVFLMMTGCQSTPQSPEGGQDSTSVSTEQNDLLATIERIREVHTEWRAKIKASHPMSIYSKNMVNDLLDQWEDVQHIYRQIEKEPGGVNEDYSLFSSRSYAQTFDQAVADLAEKHLALLALQQRADKLLAPSIKAMKYLASIGADKESSREFKVLARQYRRLFREVESNDIDDAQSLQAEFLRDAKALEVKVAHKIYIEPLESIVDRMESDDYDDIVPLSFLALSAAVETAKSVVHSSPRDKDKIADAVEKGQIEIQHTENIAQEVKNLKSIRGRKYEAYLLNIEAYLDNINLALDGESMRRLSIASRAEKLAKYANTITLQSKNDQPAIRKLKNELDDTTKQNLILKEKISSLESKLDISEEER</sequence>